<dbReference type="InParanoid" id="A0A2J7PQG5"/>
<keyword evidence="1" id="KW-0732">Signal</keyword>
<dbReference type="AlphaFoldDB" id="A0A2J7PQG5"/>
<evidence type="ECO:0000256" key="1">
    <source>
        <dbReference type="SAM" id="SignalP"/>
    </source>
</evidence>
<gene>
    <name evidence="2" type="ORF">B7P43_G08494</name>
</gene>
<feature type="chain" id="PRO_5014425533" evidence="1">
    <location>
        <begin position="19"/>
        <end position="61"/>
    </location>
</feature>
<proteinExistence type="predicted"/>
<name>A0A2J7PQG5_9NEOP</name>
<organism evidence="2 3">
    <name type="scientific">Cryptotermes secundus</name>
    <dbReference type="NCBI Taxonomy" id="105785"/>
    <lineage>
        <taxon>Eukaryota</taxon>
        <taxon>Metazoa</taxon>
        <taxon>Ecdysozoa</taxon>
        <taxon>Arthropoda</taxon>
        <taxon>Hexapoda</taxon>
        <taxon>Insecta</taxon>
        <taxon>Pterygota</taxon>
        <taxon>Neoptera</taxon>
        <taxon>Polyneoptera</taxon>
        <taxon>Dictyoptera</taxon>
        <taxon>Blattodea</taxon>
        <taxon>Blattoidea</taxon>
        <taxon>Termitoidae</taxon>
        <taxon>Kalotermitidae</taxon>
        <taxon>Cryptotermitinae</taxon>
        <taxon>Cryptotermes</taxon>
    </lineage>
</organism>
<feature type="signal peptide" evidence="1">
    <location>
        <begin position="1"/>
        <end position="18"/>
    </location>
</feature>
<accession>A0A2J7PQG5</accession>
<reference evidence="2 3" key="1">
    <citation type="submission" date="2017-12" db="EMBL/GenBank/DDBJ databases">
        <title>Hemimetabolous genomes reveal molecular basis of termite eusociality.</title>
        <authorList>
            <person name="Harrison M.C."/>
            <person name="Jongepier E."/>
            <person name="Robertson H.M."/>
            <person name="Arning N."/>
            <person name="Bitard-Feildel T."/>
            <person name="Chao H."/>
            <person name="Childers C.P."/>
            <person name="Dinh H."/>
            <person name="Doddapaneni H."/>
            <person name="Dugan S."/>
            <person name="Gowin J."/>
            <person name="Greiner C."/>
            <person name="Han Y."/>
            <person name="Hu H."/>
            <person name="Hughes D.S.T."/>
            <person name="Huylmans A.-K."/>
            <person name="Kemena C."/>
            <person name="Kremer L.P.M."/>
            <person name="Lee S.L."/>
            <person name="Lopez-Ezquerra A."/>
            <person name="Mallet L."/>
            <person name="Monroy-Kuhn J.M."/>
            <person name="Moser A."/>
            <person name="Murali S.C."/>
            <person name="Muzny D.M."/>
            <person name="Otani S."/>
            <person name="Piulachs M.-D."/>
            <person name="Poelchau M."/>
            <person name="Qu J."/>
            <person name="Schaub F."/>
            <person name="Wada-Katsumata A."/>
            <person name="Worley K.C."/>
            <person name="Xie Q."/>
            <person name="Ylla G."/>
            <person name="Poulsen M."/>
            <person name="Gibbs R.A."/>
            <person name="Schal C."/>
            <person name="Richards S."/>
            <person name="Belles X."/>
            <person name="Korb J."/>
            <person name="Bornberg-Bauer E."/>
        </authorList>
    </citation>
    <scope>NUCLEOTIDE SEQUENCE [LARGE SCALE GENOMIC DNA]</scope>
    <source>
        <tissue evidence="2">Whole body</tissue>
    </source>
</reference>
<protein>
    <submittedName>
        <fullName evidence="2">Uncharacterized protein</fullName>
    </submittedName>
</protein>
<sequence>MIMLLVILWCWGKKCVYNQGWLMANAVYTRTERRHTEWLNLKASVTLCLHCDTLATSAVEY</sequence>
<dbReference type="EMBL" id="NEVH01022638">
    <property type="protein sequence ID" value="PNF18579.1"/>
    <property type="molecule type" value="Genomic_DNA"/>
</dbReference>
<evidence type="ECO:0000313" key="2">
    <source>
        <dbReference type="EMBL" id="PNF18579.1"/>
    </source>
</evidence>
<comment type="caution">
    <text evidence="2">The sequence shown here is derived from an EMBL/GenBank/DDBJ whole genome shotgun (WGS) entry which is preliminary data.</text>
</comment>
<keyword evidence="3" id="KW-1185">Reference proteome</keyword>
<dbReference type="Proteomes" id="UP000235965">
    <property type="component" value="Unassembled WGS sequence"/>
</dbReference>
<evidence type="ECO:0000313" key="3">
    <source>
        <dbReference type="Proteomes" id="UP000235965"/>
    </source>
</evidence>